<feature type="region of interest" description="Disordered" evidence="6">
    <location>
        <begin position="1"/>
        <end position="27"/>
    </location>
</feature>
<evidence type="ECO:0000256" key="7">
    <source>
        <dbReference type="SAM" id="Phobius"/>
    </source>
</evidence>
<dbReference type="GO" id="GO:0055085">
    <property type="term" value="P:transmembrane transport"/>
    <property type="evidence" value="ECO:0007669"/>
    <property type="project" value="TreeGrafter"/>
</dbReference>
<comment type="caution">
    <text evidence="8">The sequence shown here is derived from an EMBL/GenBank/DDBJ whole genome shotgun (WGS) entry which is preliminary data.</text>
</comment>
<sequence>MSNDAGTDPDAVEPAIEPPEEAPRPPSSKAAIVIATLLAMAMLWAAQEIVLPVLLALFFALIGNPVIRLLGRLRIPRALAAILVLAGGIALMVVVSNQVAQPAVDWARTMPQQMAKVTPKLRALIKPVQDANRMAESLGKATGAVPASKQVQMVASDGSDPLSRVAKYAPHLVAQLLAVILLTLFFMIFGHTLERRAVELVPGKNQRRITVDILLSIEQEISRYVFTISIINVLLGLVLATCLHFFVGIDGQSALLWGTLATLLNYAPIVGPLIGVAVLLVMGIVTQPDLPHALIPGGIYLGLHLLEGEILTPVVLGKRMAISPLMLMIALLVFGWAWGIIGLLLAVPLLVCLKIVLSKLDGMEGWARLME</sequence>
<evidence type="ECO:0000256" key="6">
    <source>
        <dbReference type="SAM" id="MobiDB-lite"/>
    </source>
</evidence>
<organism evidence="8 9">
    <name type="scientific">Solilutibacter silvestris</name>
    <dbReference type="NCBI Taxonomy" id="1645665"/>
    <lineage>
        <taxon>Bacteria</taxon>
        <taxon>Pseudomonadati</taxon>
        <taxon>Pseudomonadota</taxon>
        <taxon>Gammaproteobacteria</taxon>
        <taxon>Lysobacterales</taxon>
        <taxon>Lysobacteraceae</taxon>
        <taxon>Solilutibacter</taxon>
    </lineage>
</organism>
<feature type="transmembrane region" description="Helical" evidence="7">
    <location>
        <begin position="168"/>
        <end position="189"/>
    </location>
</feature>
<evidence type="ECO:0000313" key="8">
    <source>
        <dbReference type="EMBL" id="PNS09126.1"/>
    </source>
</evidence>
<feature type="transmembrane region" description="Helical" evidence="7">
    <location>
        <begin position="78"/>
        <end position="100"/>
    </location>
</feature>
<comment type="similarity">
    <text evidence="2">Belongs to the autoinducer-2 exporter (AI-2E) (TC 2.A.86) family.</text>
</comment>
<evidence type="ECO:0000256" key="3">
    <source>
        <dbReference type="ARBA" id="ARBA00022692"/>
    </source>
</evidence>
<name>A0A2K1Q257_9GAMM</name>
<reference evidence="8 9" key="1">
    <citation type="submission" date="2017-08" db="EMBL/GenBank/DDBJ databases">
        <title>Lysobacter sylvestris genome.</title>
        <authorList>
            <person name="Zhang D.-C."/>
            <person name="Albuquerque L."/>
            <person name="Franca L."/>
            <person name="Froufe H.J.C."/>
            <person name="Barroso C."/>
            <person name="Egas C."/>
            <person name="Da Costa M."/>
            <person name="Margesin R."/>
        </authorList>
    </citation>
    <scope>NUCLEOTIDE SEQUENCE [LARGE SCALE GENOMIC DNA]</scope>
    <source>
        <strain evidence="8 9">AM20-91</strain>
    </source>
</reference>
<feature type="transmembrane region" description="Helical" evidence="7">
    <location>
        <begin position="224"/>
        <end position="246"/>
    </location>
</feature>
<dbReference type="PANTHER" id="PTHR21716">
    <property type="entry name" value="TRANSMEMBRANE PROTEIN"/>
    <property type="match status" value="1"/>
</dbReference>
<dbReference type="EMBL" id="NPZB01000001">
    <property type="protein sequence ID" value="PNS09126.1"/>
    <property type="molecule type" value="Genomic_DNA"/>
</dbReference>
<gene>
    <name evidence="8" type="ORF">Lysil_0755</name>
</gene>
<protein>
    <submittedName>
        <fullName evidence="8">Putative permease</fullName>
    </submittedName>
</protein>
<feature type="transmembrane region" description="Helical" evidence="7">
    <location>
        <begin position="53"/>
        <end position="71"/>
    </location>
</feature>
<evidence type="ECO:0000256" key="5">
    <source>
        <dbReference type="ARBA" id="ARBA00023136"/>
    </source>
</evidence>
<evidence type="ECO:0000256" key="2">
    <source>
        <dbReference type="ARBA" id="ARBA00009773"/>
    </source>
</evidence>
<dbReference type="Proteomes" id="UP000236220">
    <property type="component" value="Unassembled WGS sequence"/>
</dbReference>
<dbReference type="OrthoDB" id="9799225at2"/>
<proteinExistence type="inferred from homology"/>
<comment type="subcellular location">
    <subcellularLocation>
        <location evidence="1">Membrane</location>
        <topology evidence="1">Multi-pass membrane protein</topology>
    </subcellularLocation>
</comment>
<dbReference type="InterPro" id="IPR002549">
    <property type="entry name" value="AI-2E-like"/>
</dbReference>
<feature type="transmembrane region" description="Helical" evidence="7">
    <location>
        <begin position="297"/>
        <end position="316"/>
    </location>
</feature>
<dbReference type="AlphaFoldDB" id="A0A2K1Q257"/>
<dbReference type="PANTHER" id="PTHR21716:SF16">
    <property type="entry name" value="BLL1467 PROTEIN"/>
    <property type="match status" value="1"/>
</dbReference>
<feature type="transmembrane region" description="Helical" evidence="7">
    <location>
        <begin position="328"/>
        <end position="353"/>
    </location>
</feature>
<dbReference type="Pfam" id="PF01594">
    <property type="entry name" value="AI-2E_transport"/>
    <property type="match status" value="1"/>
</dbReference>
<evidence type="ECO:0000256" key="1">
    <source>
        <dbReference type="ARBA" id="ARBA00004141"/>
    </source>
</evidence>
<evidence type="ECO:0000256" key="4">
    <source>
        <dbReference type="ARBA" id="ARBA00022989"/>
    </source>
</evidence>
<keyword evidence="4 7" id="KW-1133">Transmembrane helix</keyword>
<accession>A0A2K1Q257</accession>
<dbReference type="GO" id="GO:0016020">
    <property type="term" value="C:membrane"/>
    <property type="evidence" value="ECO:0007669"/>
    <property type="project" value="UniProtKB-SubCell"/>
</dbReference>
<keyword evidence="9" id="KW-1185">Reference proteome</keyword>
<feature type="transmembrane region" description="Helical" evidence="7">
    <location>
        <begin position="266"/>
        <end position="285"/>
    </location>
</feature>
<keyword evidence="5 7" id="KW-0472">Membrane</keyword>
<keyword evidence="3 7" id="KW-0812">Transmembrane</keyword>
<evidence type="ECO:0000313" key="9">
    <source>
        <dbReference type="Proteomes" id="UP000236220"/>
    </source>
</evidence>
<dbReference type="RefSeq" id="WP_103074213.1">
    <property type="nucleotide sequence ID" value="NZ_NPZB01000001.1"/>
</dbReference>